<dbReference type="InterPro" id="IPR002364">
    <property type="entry name" value="Quin_OxRdtase/zeta-crystal_CS"/>
</dbReference>
<dbReference type="InterPro" id="IPR013154">
    <property type="entry name" value="ADH-like_N"/>
</dbReference>
<dbReference type="Gene3D" id="3.40.50.720">
    <property type="entry name" value="NAD(P)-binding Rossmann-like Domain"/>
    <property type="match status" value="1"/>
</dbReference>
<dbReference type="Gene3D" id="3.90.180.10">
    <property type="entry name" value="Medium-chain alcohol dehydrogenases, catalytic domain"/>
    <property type="match status" value="1"/>
</dbReference>
<sequence length="324" mass="34571">MRAMHCRAFGPIDDLVFEEAASPPLQPDEVRIRVAACGVNFPDVLIVQGKYQFKPEPPFAPGGEVSGTVAEVGSAVEGWSVGDPVLATTLWGGFAEEVVAKADRLMRRPETMDEVTAAGFALTYGTSYHALVQRAAIKPGETLLVLGAAGGVGISAIQIAKALGARVIAAASTPEKLEIARAQGADDLVNYTEDGYRDRLKELTGGRGVDVVYDPVGGDLFEPTLRSMAWNGRYLVVGFASGEIPKVPANLTLLKGCAVVGVFWGQFRRTEPEADAENFRRLFELHAAGRIKPLISATYPLAQAKDALHALAERRVTGKIVLTV</sequence>
<dbReference type="InterPro" id="IPR051397">
    <property type="entry name" value="Zn-ADH-like_protein"/>
</dbReference>
<dbReference type="Pfam" id="PF08240">
    <property type="entry name" value="ADH_N"/>
    <property type="match status" value="1"/>
</dbReference>
<dbReference type="Pfam" id="PF00107">
    <property type="entry name" value="ADH_zinc_N"/>
    <property type="match status" value="1"/>
</dbReference>
<keyword evidence="3" id="KW-1185">Reference proteome</keyword>
<dbReference type="EMBL" id="BMZS01000012">
    <property type="protein sequence ID" value="GHD60733.1"/>
    <property type="molecule type" value="Genomic_DNA"/>
</dbReference>
<reference evidence="2" key="2">
    <citation type="submission" date="2020-09" db="EMBL/GenBank/DDBJ databases">
        <authorList>
            <person name="Sun Q."/>
            <person name="Kim S."/>
        </authorList>
    </citation>
    <scope>NUCLEOTIDE SEQUENCE</scope>
    <source>
        <strain evidence="2">KCTC 42651</strain>
    </source>
</reference>
<dbReference type="SMART" id="SM00829">
    <property type="entry name" value="PKS_ER"/>
    <property type="match status" value="1"/>
</dbReference>
<evidence type="ECO:0000313" key="3">
    <source>
        <dbReference type="Proteomes" id="UP000630353"/>
    </source>
</evidence>
<evidence type="ECO:0000259" key="1">
    <source>
        <dbReference type="SMART" id="SM00829"/>
    </source>
</evidence>
<dbReference type="InterPro" id="IPR020843">
    <property type="entry name" value="ER"/>
</dbReference>
<comment type="caution">
    <text evidence="2">The sequence shown here is derived from an EMBL/GenBank/DDBJ whole genome shotgun (WGS) entry which is preliminary data.</text>
</comment>
<name>A0A918XX65_9PROT</name>
<reference evidence="2" key="1">
    <citation type="journal article" date="2014" name="Int. J. Syst. Evol. Microbiol.">
        <title>Complete genome sequence of Corynebacterium casei LMG S-19264T (=DSM 44701T), isolated from a smear-ripened cheese.</title>
        <authorList>
            <consortium name="US DOE Joint Genome Institute (JGI-PGF)"/>
            <person name="Walter F."/>
            <person name="Albersmeier A."/>
            <person name="Kalinowski J."/>
            <person name="Ruckert C."/>
        </authorList>
    </citation>
    <scope>NUCLEOTIDE SEQUENCE</scope>
    <source>
        <strain evidence="2">KCTC 42651</strain>
    </source>
</reference>
<dbReference type="InterPro" id="IPR011032">
    <property type="entry name" value="GroES-like_sf"/>
</dbReference>
<accession>A0A918XX65</accession>
<proteinExistence type="predicted"/>
<dbReference type="GO" id="GO:0008270">
    <property type="term" value="F:zinc ion binding"/>
    <property type="evidence" value="ECO:0007669"/>
    <property type="project" value="InterPro"/>
</dbReference>
<feature type="domain" description="Enoyl reductase (ER)" evidence="1">
    <location>
        <begin position="10"/>
        <end position="322"/>
    </location>
</feature>
<dbReference type="InterPro" id="IPR013149">
    <property type="entry name" value="ADH-like_C"/>
</dbReference>
<dbReference type="CDD" id="cd08241">
    <property type="entry name" value="QOR1"/>
    <property type="match status" value="1"/>
</dbReference>
<dbReference type="AlphaFoldDB" id="A0A918XX65"/>
<gene>
    <name evidence="2" type="ORF">GCM10017083_47030</name>
</gene>
<dbReference type="GO" id="GO:0016491">
    <property type="term" value="F:oxidoreductase activity"/>
    <property type="evidence" value="ECO:0007669"/>
    <property type="project" value="InterPro"/>
</dbReference>
<dbReference type="InterPro" id="IPR036291">
    <property type="entry name" value="NAD(P)-bd_dom_sf"/>
</dbReference>
<dbReference type="PANTHER" id="PTHR43677:SF4">
    <property type="entry name" value="QUINONE OXIDOREDUCTASE-LIKE PROTEIN 2"/>
    <property type="match status" value="1"/>
</dbReference>
<dbReference type="PANTHER" id="PTHR43677">
    <property type="entry name" value="SHORT-CHAIN DEHYDROGENASE/REDUCTASE"/>
    <property type="match status" value="1"/>
</dbReference>
<dbReference type="PROSITE" id="PS01162">
    <property type="entry name" value="QOR_ZETA_CRYSTAL"/>
    <property type="match status" value="1"/>
</dbReference>
<dbReference type="Proteomes" id="UP000630353">
    <property type="component" value="Unassembled WGS sequence"/>
</dbReference>
<dbReference type="SUPFAM" id="SSF50129">
    <property type="entry name" value="GroES-like"/>
    <property type="match status" value="1"/>
</dbReference>
<dbReference type="RefSeq" id="WP_189994272.1">
    <property type="nucleotide sequence ID" value="NZ_BMZS01000012.1"/>
</dbReference>
<evidence type="ECO:0000313" key="2">
    <source>
        <dbReference type="EMBL" id="GHD60733.1"/>
    </source>
</evidence>
<protein>
    <submittedName>
        <fullName evidence="2">Oxidoreductase</fullName>
    </submittedName>
</protein>
<dbReference type="SUPFAM" id="SSF51735">
    <property type="entry name" value="NAD(P)-binding Rossmann-fold domains"/>
    <property type="match status" value="1"/>
</dbReference>
<organism evidence="2 3">
    <name type="scientific">Thalassobaculum fulvum</name>
    <dbReference type="NCBI Taxonomy" id="1633335"/>
    <lineage>
        <taxon>Bacteria</taxon>
        <taxon>Pseudomonadati</taxon>
        <taxon>Pseudomonadota</taxon>
        <taxon>Alphaproteobacteria</taxon>
        <taxon>Rhodospirillales</taxon>
        <taxon>Thalassobaculaceae</taxon>
        <taxon>Thalassobaculum</taxon>
    </lineage>
</organism>